<name>A0A3P4AV33_THETH</name>
<feature type="domain" description="Anti-sigma K factor RskA C-terminal" evidence="11">
    <location>
        <begin position="84"/>
        <end position="197"/>
    </location>
</feature>
<comment type="subcellular location">
    <subcellularLocation>
        <location evidence="2">Cell membrane</location>
    </subcellularLocation>
    <subcellularLocation>
        <location evidence="1">Membrane</location>
        <topology evidence="1">Single-pass membrane protein</topology>
    </subcellularLocation>
</comment>
<keyword evidence="13" id="KW-0614">Plasmid</keyword>
<dbReference type="Proteomes" id="UP000279841">
    <property type="component" value="Plasmid 4"/>
</dbReference>
<dbReference type="EMBL" id="LR027520">
    <property type="protein sequence ID" value="VCU54982.1"/>
    <property type="molecule type" value="Genomic_DNA"/>
</dbReference>
<evidence type="ECO:0000256" key="5">
    <source>
        <dbReference type="ARBA" id="ARBA00022989"/>
    </source>
</evidence>
<feature type="domain" description="Putative zinc-finger" evidence="12">
    <location>
        <begin position="4"/>
        <end position="31"/>
    </location>
</feature>
<dbReference type="Pfam" id="PF13490">
    <property type="entry name" value="zf-HC2"/>
    <property type="match status" value="1"/>
</dbReference>
<feature type="transmembrane region" description="Helical" evidence="10">
    <location>
        <begin position="78"/>
        <end position="102"/>
    </location>
</feature>
<dbReference type="Pfam" id="PF10099">
    <property type="entry name" value="RskA_C"/>
    <property type="match status" value="1"/>
</dbReference>
<dbReference type="InterPro" id="IPR027383">
    <property type="entry name" value="Znf_put"/>
</dbReference>
<keyword evidence="6 10" id="KW-0472">Membrane</keyword>
<dbReference type="InterPro" id="IPR051474">
    <property type="entry name" value="Anti-sigma-K/W_factor"/>
</dbReference>
<evidence type="ECO:0000256" key="8">
    <source>
        <dbReference type="ARBA" id="ARBA00030803"/>
    </source>
</evidence>
<protein>
    <recommendedName>
        <fullName evidence="8">Regulator of SigK</fullName>
    </recommendedName>
    <alternativeName>
        <fullName evidence="7">Sigma-K anti-sigma factor RskA</fullName>
    </alternativeName>
</protein>
<dbReference type="RefSeq" id="WP_124105769.1">
    <property type="nucleotide sequence ID" value="NZ_LR027520.1"/>
</dbReference>
<evidence type="ECO:0000256" key="2">
    <source>
        <dbReference type="ARBA" id="ARBA00004236"/>
    </source>
</evidence>
<evidence type="ECO:0000256" key="10">
    <source>
        <dbReference type="SAM" id="Phobius"/>
    </source>
</evidence>
<dbReference type="InterPro" id="IPR018764">
    <property type="entry name" value="RskA_C"/>
</dbReference>
<feature type="region of interest" description="Disordered" evidence="9">
    <location>
        <begin position="186"/>
        <end position="205"/>
    </location>
</feature>
<organism evidence="13 14">
    <name type="scientific">Thermus thermophilus</name>
    <dbReference type="NCBI Taxonomy" id="274"/>
    <lineage>
        <taxon>Bacteria</taxon>
        <taxon>Thermotogati</taxon>
        <taxon>Deinococcota</taxon>
        <taxon>Deinococci</taxon>
        <taxon>Thermales</taxon>
        <taxon>Thermaceae</taxon>
        <taxon>Thermus</taxon>
    </lineage>
</organism>
<dbReference type="AlphaFoldDB" id="A0A3P4AV33"/>
<proteinExistence type="predicted"/>
<evidence type="ECO:0000256" key="4">
    <source>
        <dbReference type="ARBA" id="ARBA00022692"/>
    </source>
</evidence>
<evidence type="ECO:0000313" key="13">
    <source>
        <dbReference type="EMBL" id="VCU54982.1"/>
    </source>
</evidence>
<dbReference type="InterPro" id="IPR041916">
    <property type="entry name" value="Anti_sigma_zinc_sf"/>
</dbReference>
<keyword evidence="3" id="KW-1003">Cell membrane</keyword>
<dbReference type="GO" id="GO:0006417">
    <property type="term" value="P:regulation of translation"/>
    <property type="evidence" value="ECO:0007669"/>
    <property type="project" value="TreeGrafter"/>
</dbReference>
<sequence length="205" mass="21951">MSPEELRELLPLYALGALTPEERARVEEALKRYPELWPEAKALLETAAELAGGLPQEPVPPGLEERVLRRIRPRRLPFLPLLARAAAVLAFLLVGYGAYFGLSWTLSLGAPTTRVYALVGPEGTPVGRAVVRGDGEALVVLKAPAPAGRVYQAWGLGKGDPVPLPTFRLPLKVVRLPEGAEALAVSLEPPGGSQRPTEILGLPQP</sequence>
<keyword evidence="4 10" id="KW-0812">Transmembrane</keyword>
<evidence type="ECO:0000256" key="9">
    <source>
        <dbReference type="SAM" id="MobiDB-lite"/>
    </source>
</evidence>
<reference evidence="13 14" key="1">
    <citation type="submission" date="2018-10" db="EMBL/GenBank/DDBJ databases">
        <authorList>
            <person name="Peiro R."/>
            <person name="Begona"/>
            <person name="Cbmso G."/>
            <person name="Lopez M."/>
            <person name="Gonzalez S."/>
            <person name="Sacristan E."/>
            <person name="Castillo E."/>
        </authorList>
    </citation>
    <scope>NUCLEOTIDE SEQUENCE [LARGE SCALE GENOMIC DNA]</scope>
    <source>
        <strain evidence="13">TTHNAR1</strain>
        <plasmid evidence="14">4</plasmid>
    </source>
</reference>
<evidence type="ECO:0000256" key="3">
    <source>
        <dbReference type="ARBA" id="ARBA00022475"/>
    </source>
</evidence>
<dbReference type="GO" id="GO:0005886">
    <property type="term" value="C:plasma membrane"/>
    <property type="evidence" value="ECO:0007669"/>
    <property type="project" value="UniProtKB-SubCell"/>
</dbReference>
<keyword evidence="5 10" id="KW-1133">Transmembrane helix</keyword>
<evidence type="ECO:0000313" key="14">
    <source>
        <dbReference type="Proteomes" id="UP000279841"/>
    </source>
</evidence>
<evidence type="ECO:0000256" key="1">
    <source>
        <dbReference type="ARBA" id="ARBA00004167"/>
    </source>
</evidence>
<evidence type="ECO:0000256" key="6">
    <source>
        <dbReference type="ARBA" id="ARBA00023136"/>
    </source>
</evidence>
<gene>
    <name evidence="13" type="ORF">TTHNP4_00445</name>
</gene>
<dbReference type="GO" id="GO:0016989">
    <property type="term" value="F:sigma factor antagonist activity"/>
    <property type="evidence" value="ECO:0007669"/>
    <property type="project" value="TreeGrafter"/>
</dbReference>
<geneLocation type="plasmid" evidence="13 14">
    <name>4</name>
</geneLocation>
<evidence type="ECO:0000259" key="12">
    <source>
        <dbReference type="Pfam" id="PF13490"/>
    </source>
</evidence>
<evidence type="ECO:0000259" key="11">
    <source>
        <dbReference type="Pfam" id="PF10099"/>
    </source>
</evidence>
<accession>A0A3P4AV33</accession>
<dbReference type="PANTHER" id="PTHR37461">
    <property type="entry name" value="ANTI-SIGMA-K FACTOR RSKA"/>
    <property type="match status" value="1"/>
</dbReference>
<evidence type="ECO:0000256" key="7">
    <source>
        <dbReference type="ARBA" id="ARBA00029829"/>
    </source>
</evidence>
<dbReference type="PANTHER" id="PTHR37461:SF1">
    <property type="entry name" value="ANTI-SIGMA-K FACTOR RSKA"/>
    <property type="match status" value="1"/>
</dbReference>
<dbReference type="NCBIfam" id="NF010501">
    <property type="entry name" value="PRK13920.1"/>
    <property type="match status" value="1"/>
</dbReference>
<dbReference type="Gene3D" id="1.10.10.1320">
    <property type="entry name" value="Anti-sigma factor, zinc-finger domain"/>
    <property type="match status" value="1"/>
</dbReference>